<keyword evidence="1 2" id="KW-0413">Isomerase</keyword>
<feature type="domain" description="Xylose isomerase-like TIM barrel" evidence="4">
    <location>
        <begin position="27"/>
        <end position="262"/>
    </location>
</feature>
<evidence type="ECO:0000256" key="2">
    <source>
        <dbReference type="PIRNR" id="PIRNR006241"/>
    </source>
</evidence>
<dbReference type="NCBIfam" id="NF043033">
    <property type="entry name" value="OxoTetrIsom"/>
    <property type="match status" value="1"/>
</dbReference>
<feature type="active site" description="Proton donor/acceptor" evidence="3">
    <location>
        <position position="246"/>
    </location>
</feature>
<dbReference type="InterPro" id="IPR013022">
    <property type="entry name" value="Xyl_isomerase-like_TIM-brl"/>
</dbReference>
<dbReference type="PANTHER" id="PTHR43489">
    <property type="entry name" value="ISOMERASE"/>
    <property type="match status" value="1"/>
</dbReference>
<dbReference type="Proteomes" id="UP001156690">
    <property type="component" value="Unassembled WGS sequence"/>
</dbReference>
<accession>A0AAV5NW35</accession>
<sequence length="267" mass="30657">MTEKRKVPKFAANLTLLFTEEPFLDRFAQAQASGFHAVECLFPYAHPPQDIAEKLEKHQLELALFNLPPGNWSHGERGLAALPDREQEFRNSVELALKYALELRCKKVHVMAGIVESCFSRQQHIATFIKNLRYAADAFSPYGIDVMIEPLNSRDMPGYLISHQKEAVELINQIDRQNVKLQFDIYHAQIMDGDITTLLRRCARHIGHVQIASVPDRNEPNLGELNLPYLLDVLDEVGYHGWIGCEYRPKTNSYDGLDWLKRYHCPT</sequence>
<protein>
    <submittedName>
        <fullName evidence="5">Hydroxypyruvate isomerase</fullName>
    </submittedName>
</protein>
<reference evidence="6" key="1">
    <citation type="journal article" date="2019" name="Int. J. Syst. Evol. Microbiol.">
        <title>The Global Catalogue of Microorganisms (GCM) 10K type strain sequencing project: providing services to taxonomists for standard genome sequencing and annotation.</title>
        <authorList>
            <consortium name="The Broad Institute Genomics Platform"/>
            <consortium name="The Broad Institute Genome Sequencing Center for Infectious Disease"/>
            <person name="Wu L."/>
            <person name="Ma J."/>
        </authorList>
    </citation>
    <scope>NUCLEOTIDE SEQUENCE [LARGE SCALE GENOMIC DNA]</scope>
    <source>
        <strain evidence="6">NBRC 15640</strain>
    </source>
</reference>
<evidence type="ECO:0000256" key="1">
    <source>
        <dbReference type="ARBA" id="ARBA00023235"/>
    </source>
</evidence>
<proteinExistence type="inferred from homology"/>
<dbReference type="Pfam" id="PF01261">
    <property type="entry name" value="AP_endonuc_2"/>
    <property type="match status" value="1"/>
</dbReference>
<dbReference type="SUPFAM" id="SSF51658">
    <property type="entry name" value="Xylose isomerase-like"/>
    <property type="match status" value="1"/>
</dbReference>
<dbReference type="InterPro" id="IPR053398">
    <property type="entry name" value="HPT_OtnI_isomerases"/>
</dbReference>
<dbReference type="GO" id="GO:0008903">
    <property type="term" value="F:hydroxypyruvate isomerase activity"/>
    <property type="evidence" value="ECO:0007669"/>
    <property type="project" value="TreeGrafter"/>
</dbReference>
<name>A0AAV5NW35_9VIBR</name>
<keyword evidence="6" id="KW-1185">Reference proteome</keyword>
<organism evidence="5 6">
    <name type="scientific">Vibrio penaeicida</name>
    <dbReference type="NCBI Taxonomy" id="104609"/>
    <lineage>
        <taxon>Bacteria</taxon>
        <taxon>Pseudomonadati</taxon>
        <taxon>Pseudomonadota</taxon>
        <taxon>Gammaproteobacteria</taxon>
        <taxon>Vibrionales</taxon>
        <taxon>Vibrionaceae</taxon>
        <taxon>Vibrio</taxon>
    </lineage>
</organism>
<evidence type="ECO:0000313" key="5">
    <source>
        <dbReference type="EMBL" id="GLQ74812.1"/>
    </source>
</evidence>
<comment type="caution">
    <text evidence="5">The sequence shown here is derived from an EMBL/GenBank/DDBJ whole genome shotgun (WGS) entry which is preliminary data.</text>
</comment>
<dbReference type="InterPro" id="IPR036237">
    <property type="entry name" value="Xyl_isomerase-like_sf"/>
</dbReference>
<dbReference type="AlphaFoldDB" id="A0AAV5NW35"/>
<evidence type="ECO:0000313" key="6">
    <source>
        <dbReference type="Proteomes" id="UP001156690"/>
    </source>
</evidence>
<gene>
    <name evidence="5" type="ORF">GCM10007932_41740</name>
</gene>
<evidence type="ECO:0000259" key="4">
    <source>
        <dbReference type="Pfam" id="PF01261"/>
    </source>
</evidence>
<dbReference type="GO" id="GO:0046487">
    <property type="term" value="P:glyoxylate metabolic process"/>
    <property type="evidence" value="ECO:0007669"/>
    <property type="project" value="TreeGrafter"/>
</dbReference>
<dbReference type="InterPro" id="IPR026040">
    <property type="entry name" value="HyI-like"/>
</dbReference>
<evidence type="ECO:0000256" key="3">
    <source>
        <dbReference type="PIRSR" id="PIRSR006241-50"/>
    </source>
</evidence>
<feature type="active site" description="Proton donor/acceptor" evidence="3">
    <location>
        <position position="149"/>
    </location>
</feature>
<dbReference type="EMBL" id="BSNX01000063">
    <property type="protein sequence ID" value="GLQ74812.1"/>
    <property type="molecule type" value="Genomic_DNA"/>
</dbReference>
<dbReference type="FunFam" id="3.20.20.150:FF:000007">
    <property type="entry name" value="Hydroxypyruvate isomerase"/>
    <property type="match status" value="1"/>
</dbReference>
<dbReference type="PIRSF" id="PIRSF006241">
    <property type="entry name" value="HyI"/>
    <property type="match status" value="1"/>
</dbReference>
<dbReference type="Gene3D" id="3.20.20.150">
    <property type="entry name" value="Divalent-metal-dependent TIM barrel enzymes"/>
    <property type="match status" value="1"/>
</dbReference>
<dbReference type="InterPro" id="IPR050417">
    <property type="entry name" value="Sugar_Epim/Isomerase"/>
</dbReference>
<dbReference type="PANTHER" id="PTHR43489:SF6">
    <property type="entry name" value="HYDROXYPYRUVATE ISOMERASE-RELATED"/>
    <property type="match status" value="1"/>
</dbReference>
<comment type="similarity">
    <text evidence="2">Belongs to the hyi family.</text>
</comment>